<proteinExistence type="predicted"/>
<sequence>MEALSSRTCVAAAQPAADLQARSSVLVESHSNIYSDKGFKQEIVTLPHNSDLEIYFQLVILLPSSQVAVLVQACPAATLALTFWVVVR</sequence>
<keyword evidence="1" id="KW-0472">Membrane</keyword>
<evidence type="ECO:0000256" key="1">
    <source>
        <dbReference type="SAM" id="Phobius"/>
    </source>
</evidence>
<organism evidence="2 3">
    <name type="scientific">Xenoophorus captivus</name>
    <dbReference type="NCBI Taxonomy" id="1517983"/>
    <lineage>
        <taxon>Eukaryota</taxon>
        <taxon>Metazoa</taxon>
        <taxon>Chordata</taxon>
        <taxon>Craniata</taxon>
        <taxon>Vertebrata</taxon>
        <taxon>Euteleostomi</taxon>
        <taxon>Actinopterygii</taxon>
        <taxon>Neopterygii</taxon>
        <taxon>Teleostei</taxon>
        <taxon>Neoteleostei</taxon>
        <taxon>Acanthomorphata</taxon>
        <taxon>Ovalentaria</taxon>
        <taxon>Atherinomorphae</taxon>
        <taxon>Cyprinodontiformes</taxon>
        <taxon>Goodeidae</taxon>
        <taxon>Xenoophorus</taxon>
    </lineage>
</organism>
<evidence type="ECO:0000313" key="2">
    <source>
        <dbReference type="EMBL" id="MEQ2214286.1"/>
    </source>
</evidence>
<evidence type="ECO:0000313" key="3">
    <source>
        <dbReference type="Proteomes" id="UP001434883"/>
    </source>
</evidence>
<reference evidence="2 3" key="1">
    <citation type="submission" date="2021-06" db="EMBL/GenBank/DDBJ databases">
        <authorList>
            <person name="Palmer J.M."/>
        </authorList>
    </citation>
    <scope>NUCLEOTIDE SEQUENCE [LARGE SCALE GENOMIC DNA]</scope>
    <source>
        <strain evidence="2 3">XC_2019</strain>
        <tissue evidence="2">Muscle</tissue>
    </source>
</reference>
<accession>A0ABV0S2E9</accession>
<comment type="caution">
    <text evidence="2">The sequence shown here is derived from an EMBL/GenBank/DDBJ whole genome shotgun (WGS) entry which is preliminary data.</text>
</comment>
<keyword evidence="1" id="KW-0812">Transmembrane</keyword>
<gene>
    <name evidence="2" type="ORF">XENOCAPTIV_030082</name>
</gene>
<dbReference type="Proteomes" id="UP001434883">
    <property type="component" value="Unassembled WGS sequence"/>
</dbReference>
<name>A0ABV0S2E9_9TELE</name>
<dbReference type="EMBL" id="JAHRIN010067309">
    <property type="protein sequence ID" value="MEQ2214286.1"/>
    <property type="molecule type" value="Genomic_DNA"/>
</dbReference>
<feature type="transmembrane region" description="Helical" evidence="1">
    <location>
        <begin position="54"/>
        <end position="87"/>
    </location>
</feature>
<keyword evidence="3" id="KW-1185">Reference proteome</keyword>
<protein>
    <submittedName>
        <fullName evidence="2">Uncharacterized protein</fullName>
    </submittedName>
</protein>
<keyword evidence="1" id="KW-1133">Transmembrane helix</keyword>